<feature type="domain" description="Band 7" evidence="8">
    <location>
        <begin position="97"/>
        <end position="270"/>
    </location>
</feature>
<comment type="function">
    <text evidence="6">HflC and HflK could encode or regulate a protease.</text>
</comment>
<dbReference type="Proteomes" id="UP000199169">
    <property type="component" value="Unassembled WGS sequence"/>
</dbReference>
<dbReference type="PANTHER" id="PTHR43327">
    <property type="entry name" value="STOMATIN-LIKE PROTEIN 2, MITOCHONDRIAL"/>
    <property type="match status" value="1"/>
</dbReference>
<feature type="transmembrane region" description="Helical" evidence="6">
    <location>
        <begin position="78"/>
        <end position="102"/>
    </location>
</feature>
<keyword evidence="3 6" id="KW-0812">Transmembrane</keyword>
<dbReference type="InterPro" id="IPR036013">
    <property type="entry name" value="Band_7/SPFH_dom_sf"/>
</dbReference>
<dbReference type="STRING" id="1860102.ACCAA_640040"/>
<evidence type="ECO:0000256" key="7">
    <source>
        <dbReference type="SAM" id="MobiDB-lite"/>
    </source>
</evidence>
<evidence type="ECO:0000256" key="3">
    <source>
        <dbReference type="ARBA" id="ARBA00022692"/>
    </source>
</evidence>
<keyword evidence="4 6" id="KW-1133">Transmembrane helix</keyword>
<feature type="region of interest" description="Disordered" evidence="7">
    <location>
        <begin position="398"/>
        <end position="432"/>
    </location>
</feature>
<comment type="subcellular location">
    <subcellularLocation>
        <location evidence="1">Membrane</location>
        <topology evidence="1">Single-pass membrane protein</topology>
    </subcellularLocation>
</comment>
<evidence type="ECO:0000256" key="2">
    <source>
        <dbReference type="ARBA" id="ARBA00006971"/>
    </source>
</evidence>
<dbReference type="Pfam" id="PF01145">
    <property type="entry name" value="Band_7"/>
    <property type="match status" value="1"/>
</dbReference>
<protein>
    <recommendedName>
        <fullName evidence="6">Protein HflK</fullName>
    </recommendedName>
</protein>
<evidence type="ECO:0000313" key="9">
    <source>
        <dbReference type="EMBL" id="SBT08854.1"/>
    </source>
</evidence>
<comment type="similarity">
    <text evidence="2 6">Belongs to the band 7/mec-2 family. HflK subfamily.</text>
</comment>
<dbReference type="InterPro" id="IPR050710">
    <property type="entry name" value="Band7/mec-2_domain"/>
</dbReference>
<name>A0A1A8XV01_9PROT</name>
<evidence type="ECO:0000256" key="6">
    <source>
        <dbReference type="RuleBase" id="RU364113"/>
    </source>
</evidence>
<gene>
    <name evidence="9" type="primary">hflK</name>
    <name evidence="9" type="ORF">ACCAA_640040</name>
</gene>
<dbReference type="AlphaFoldDB" id="A0A1A8XV01"/>
<evidence type="ECO:0000256" key="5">
    <source>
        <dbReference type="ARBA" id="ARBA00023136"/>
    </source>
</evidence>
<evidence type="ECO:0000313" key="10">
    <source>
        <dbReference type="Proteomes" id="UP000199169"/>
    </source>
</evidence>
<evidence type="ECO:0000256" key="4">
    <source>
        <dbReference type="ARBA" id="ARBA00022989"/>
    </source>
</evidence>
<dbReference type="GO" id="GO:0016020">
    <property type="term" value="C:membrane"/>
    <property type="evidence" value="ECO:0007669"/>
    <property type="project" value="UniProtKB-SubCell"/>
</dbReference>
<dbReference type="CDD" id="cd03404">
    <property type="entry name" value="SPFH_HflK"/>
    <property type="match status" value="1"/>
</dbReference>
<dbReference type="InterPro" id="IPR020980">
    <property type="entry name" value="Membrane_HflK_N"/>
</dbReference>
<dbReference type="Pfam" id="PF12221">
    <property type="entry name" value="HflK_N"/>
    <property type="match status" value="1"/>
</dbReference>
<sequence>MISSFGMLMSLNDPQWGNRGNDGGGKRPNQGPPDLEQLWRDLNRRLSSIFDRKRPGRGGSGDGDGGGDGPPIQFNSKFLGGGIGLLLALVVVVWLASGFYIVDASQVGLVLQFGRYKESTDPGLRWRLPYPIQSHELVNVSGVRTLEIGYRGSEKNKVLKEALMLTDDENIINIQFAVQYILKDPVDYVFANRHPDDTVMQVAETAIREVVGKNKMDFVLYEGRDTVAANASKLMQDILDRYKTGILISKVTMQNAQPPEQVQAAFDDAVKASQDRERQKNEGQAYANDVVPKARGTAARLIEESEGYKKRVIATAEGDASRFKQILTEYAKAPEVTRSRMYLDTMQQVYSNTSKVLIDTKGQSNLLYLPLDKLMQAAGAATAAPAAAGGIAEVPAAARSTPALSNEVPPQVVEKNEARSRETLRQRDREAR</sequence>
<evidence type="ECO:0000256" key="1">
    <source>
        <dbReference type="ARBA" id="ARBA00004167"/>
    </source>
</evidence>
<dbReference type="PANTHER" id="PTHR43327:SF2">
    <property type="entry name" value="MODULATOR OF FTSH PROTEASE HFLK"/>
    <property type="match status" value="1"/>
</dbReference>
<dbReference type="InterPro" id="IPR001107">
    <property type="entry name" value="Band_7"/>
</dbReference>
<dbReference type="EMBL" id="FLQX01000143">
    <property type="protein sequence ID" value="SBT08854.1"/>
    <property type="molecule type" value="Genomic_DNA"/>
</dbReference>
<comment type="subunit">
    <text evidence="6">HflC and HflK may interact to form a multimeric complex.</text>
</comment>
<evidence type="ECO:0000259" key="8">
    <source>
        <dbReference type="SMART" id="SM00244"/>
    </source>
</evidence>
<dbReference type="Gene3D" id="3.30.479.30">
    <property type="entry name" value="Band 7 domain"/>
    <property type="match status" value="1"/>
</dbReference>
<dbReference type="NCBIfam" id="TIGR01933">
    <property type="entry name" value="hflK"/>
    <property type="match status" value="1"/>
</dbReference>
<dbReference type="InterPro" id="IPR010201">
    <property type="entry name" value="HflK"/>
</dbReference>
<feature type="compositionally biased region" description="Basic and acidic residues" evidence="7">
    <location>
        <begin position="414"/>
        <end position="432"/>
    </location>
</feature>
<dbReference type="SUPFAM" id="SSF117892">
    <property type="entry name" value="Band 7/SPFH domain"/>
    <property type="match status" value="1"/>
</dbReference>
<keyword evidence="5 6" id="KW-0472">Membrane</keyword>
<organism evidence="9 10">
    <name type="scientific">Candidatus Accumulibacter aalborgensis</name>
    <dbReference type="NCBI Taxonomy" id="1860102"/>
    <lineage>
        <taxon>Bacteria</taxon>
        <taxon>Pseudomonadati</taxon>
        <taxon>Pseudomonadota</taxon>
        <taxon>Betaproteobacteria</taxon>
        <taxon>Candidatus Accumulibacter</taxon>
    </lineage>
</organism>
<accession>A0A1A8XV01</accession>
<reference evidence="9 10" key="1">
    <citation type="submission" date="2016-06" db="EMBL/GenBank/DDBJ databases">
        <authorList>
            <person name="Kjaerup R.B."/>
            <person name="Dalgaard T.S."/>
            <person name="Juul-Madsen H.R."/>
        </authorList>
    </citation>
    <scope>NUCLEOTIDE SEQUENCE [LARGE SCALE GENOMIC DNA]</scope>
    <source>
        <strain evidence="9">3</strain>
    </source>
</reference>
<proteinExistence type="inferred from homology"/>
<dbReference type="SMART" id="SM00244">
    <property type="entry name" value="PHB"/>
    <property type="match status" value="1"/>
</dbReference>
<feature type="region of interest" description="Disordered" evidence="7">
    <location>
        <begin position="12"/>
        <end position="36"/>
    </location>
</feature>
<keyword evidence="10" id="KW-1185">Reference proteome</keyword>